<name>A0A5J4WU91_9EUKA</name>
<gene>
    <name evidence="3" type="ORF">EZS28_006485</name>
</gene>
<dbReference type="SMART" id="SM00320">
    <property type="entry name" value="WD40"/>
    <property type="match status" value="2"/>
</dbReference>
<dbReference type="Proteomes" id="UP000324800">
    <property type="component" value="Unassembled WGS sequence"/>
</dbReference>
<dbReference type="OrthoDB" id="361494at2759"/>
<keyword evidence="1" id="KW-0853">WD repeat</keyword>
<organism evidence="3 4">
    <name type="scientific">Streblomastix strix</name>
    <dbReference type="NCBI Taxonomy" id="222440"/>
    <lineage>
        <taxon>Eukaryota</taxon>
        <taxon>Metamonada</taxon>
        <taxon>Preaxostyla</taxon>
        <taxon>Oxymonadida</taxon>
        <taxon>Streblomastigidae</taxon>
        <taxon>Streblomastix</taxon>
    </lineage>
</organism>
<sequence length="335" mass="37811">LLVLMTLQQHLPAASKHNKAEEFLLSQTHTVPSSEPLIIQNTWSRSAIIKASNIKAGKASEQTSALIDIRGTTIECNCAHRGSVTSLQLCHSNQDLITLGTDGYMRLWRIVPSMIQETLALEIDGFGINTQQRLLNEDHKQRKMDTDDQQRDLKQKQKKISIKKKRKKTLIKPEIDETLKDEEDQQLKIEDDEHIQINNQLSEEDESIEEEQSTNYIDAFASTTAFSAAKEKPFNATMAVIDEADRVFIPLSTKIANIDLAKSQWMYNERKSNSLQKTIHITDVGSVNEAHFRAVTCCVGVPATKEIITGGMDGLVNFWTGNDKLAEQQSQMKRF</sequence>
<feature type="non-terminal residue" evidence="3">
    <location>
        <position position="1"/>
    </location>
</feature>
<protein>
    <submittedName>
        <fullName evidence="3">Uncharacterized protein</fullName>
    </submittedName>
</protein>
<dbReference type="InterPro" id="IPR036322">
    <property type="entry name" value="WD40_repeat_dom_sf"/>
</dbReference>
<feature type="compositionally biased region" description="Basic and acidic residues" evidence="2">
    <location>
        <begin position="136"/>
        <end position="155"/>
    </location>
</feature>
<feature type="region of interest" description="Disordered" evidence="2">
    <location>
        <begin position="136"/>
        <end position="158"/>
    </location>
</feature>
<dbReference type="PROSITE" id="PS50082">
    <property type="entry name" value="WD_REPEATS_2"/>
    <property type="match status" value="1"/>
</dbReference>
<dbReference type="SUPFAM" id="SSF50978">
    <property type="entry name" value="WD40 repeat-like"/>
    <property type="match status" value="1"/>
</dbReference>
<evidence type="ECO:0000313" key="4">
    <source>
        <dbReference type="Proteomes" id="UP000324800"/>
    </source>
</evidence>
<reference evidence="3 4" key="1">
    <citation type="submission" date="2019-03" db="EMBL/GenBank/DDBJ databases">
        <title>Single cell metagenomics reveals metabolic interactions within the superorganism composed of flagellate Streblomastix strix and complex community of Bacteroidetes bacteria on its surface.</title>
        <authorList>
            <person name="Treitli S.C."/>
            <person name="Kolisko M."/>
            <person name="Husnik F."/>
            <person name="Keeling P."/>
            <person name="Hampl V."/>
        </authorList>
    </citation>
    <scope>NUCLEOTIDE SEQUENCE [LARGE SCALE GENOMIC DNA]</scope>
    <source>
        <strain evidence="3">ST1C</strain>
    </source>
</reference>
<dbReference type="Pfam" id="PF00400">
    <property type="entry name" value="WD40"/>
    <property type="match status" value="2"/>
</dbReference>
<evidence type="ECO:0000256" key="2">
    <source>
        <dbReference type="SAM" id="MobiDB-lite"/>
    </source>
</evidence>
<dbReference type="EMBL" id="SNRW01001058">
    <property type="protein sequence ID" value="KAA6397985.1"/>
    <property type="molecule type" value="Genomic_DNA"/>
</dbReference>
<comment type="caution">
    <text evidence="3">The sequence shown here is derived from an EMBL/GenBank/DDBJ whole genome shotgun (WGS) entry which is preliminary data.</text>
</comment>
<feature type="repeat" description="WD" evidence="1">
    <location>
        <begin position="77"/>
        <end position="110"/>
    </location>
</feature>
<evidence type="ECO:0000256" key="1">
    <source>
        <dbReference type="PROSITE-ProRule" id="PRU00221"/>
    </source>
</evidence>
<evidence type="ECO:0000313" key="3">
    <source>
        <dbReference type="EMBL" id="KAA6397985.1"/>
    </source>
</evidence>
<accession>A0A5J4WU91</accession>
<dbReference type="AlphaFoldDB" id="A0A5J4WU91"/>
<dbReference type="InterPro" id="IPR001680">
    <property type="entry name" value="WD40_rpt"/>
</dbReference>
<proteinExistence type="predicted"/>